<dbReference type="Pfam" id="PF00128">
    <property type="entry name" value="Alpha-amylase"/>
    <property type="match status" value="1"/>
</dbReference>
<feature type="chain" id="PRO_5015415607" description="Alpha-amylase" evidence="7">
    <location>
        <begin position="29"/>
        <end position="478"/>
    </location>
</feature>
<dbReference type="EMBL" id="QENY01000023">
    <property type="protein sequence ID" value="PVX48826.1"/>
    <property type="molecule type" value="Genomic_DNA"/>
</dbReference>
<proteinExistence type="inferred from homology"/>
<dbReference type="GO" id="GO:0005975">
    <property type="term" value="P:carbohydrate metabolic process"/>
    <property type="evidence" value="ECO:0007669"/>
    <property type="project" value="InterPro"/>
</dbReference>
<keyword evidence="2 6" id="KW-0378">Hydrolase</keyword>
<evidence type="ECO:0000256" key="2">
    <source>
        <dbReference type="ARBA" id="ARBA00022801"/>
    </source>
</evidence>
<sequence length="478" mass="53409">MTNPNNTRMKKLLLLFALALLLSRQGYAFKPASNDDVILHAWCWSFNTIRENMAAIAKAGYTIVQTSPAQRCVTEVSRDKGGGNQLFGHGKWYYQYQPTDWKIGNYQMGTRDDLIALCKEAKRYGVRVIVDVLPNHTAINDCQVEADLDAAVGGHANLYHANGFTEIKDYSDRLQCTTGQMGGLPDVNTENPDFQHYYLTYVNDLLACGVRGFRYDTAKHIGLPSDPKDPKSPQNDFWDVATGRKAVKGLRLAIPADSLFIYGEVLQDTNVKEKEYADAIGCVTASALGWCIRHALEGHEWKANEIAKYCHPAAPSRLVTWVESHDTYCNGHESAALTDDQIRMGWVFITARQFGTPLFYSRPDGSSPQNTWGNNIVGKKGNDAFRHLEVVAVNMFRKAMHGQPESVSYANDGQAIMVTRGKKGAAIINISHKPQVVNLRTSLRNGKYKDKVHQDTFFVSRGMLRGTLAPLTSYILYR</sequence>
<comment type="catalytic activity">
    <reaction evidence="6">
        <text>Endohydrolysis of (1-&gt;4)-alpha-D-glucosidic linkages in polysaccharides containing three or more (1-&gt;4)-alpha-linked D-glucose units.</text>
        <dbReference type="EC" id="3.2.1.1"/>
    </reaction>
</comment>
<keyword evidence="7" id="KW-0732">Signal</keyword>
<dbReference type="Proteomes" id="UP000245870">
    <property type="component" value="Unassembled WGS sequence"/>
</dbReference>
<dbReference type="InterPro" id="IPR013780">
    <property type="entry name" value="Glyco_hydro_b"/>
</dbReference>
<dbReference type="CDD" id="cd11315">
    <property type="entry name" value="AmyAc_bac1_AmyA"/>
    <property type="match status" value="1"/>
</dbReference>
<evidence type="ECO:0000259" key="8">
    <source>
        <dbReference type="SMART" id="SM00642"/>
    </source>
</evidence>
<comment type="similarity">
    <text evidence="1 5">Belongs to the glycosyl hydrolase 13 family.</text>
</comment>
<keyword evidence="10" id="KW-1185">Reference proteome</keyword>
<dbReference type="PRINTS" id="PR00110">
    <property type="entry name" value="ALPHAAMYLASE"/>
</dbReference>
<evidence type="ECO:0000313" key="10">
    <source>
        <dbReference type="Proteomes" id="UP000245870"/>
    </source>
</evidence>
<evidence type="ECO:0000256" key="3">
    <source>
        <dbReference type="ARBA" id="ARBA00023277"/>
    </source>
</evidence>
<reference evidence="9 10" key="1">
    <citation type="submission" date="2018-05" db="EMBL/GenBank/DDBJ databases">
        <title>Genomic Encyclopedia of Type Strains, Phase IV (KMG-IV): sequencing the most valuable type-strain genomes for metagenomic binning, comparative biology and taxonomic classification.</title>
        <authorList>
            <person name="Goeker M."/>
        </authorList>
    </citation>
    <scope>NUCLEOTIDE SEQUENCE [LARGE SCALE GENOMIC DNA]</scope>
    <source>
        <strain evidence="9 10">DSM 100333</strain>
    </source>
</reference>
<evidence type="ECO:0000256" key="4">
    <source>
        <dbReference type="ARBA" id="ARBA00023295"/>
    </source>
</evidence>
<dbReference type="Gene3D" id="2.60.40.1180">
    <property type="entry name" value="Golgi alpha-mannosidase II"/>
    <property type="match status" value="1"/>
</dbReference>
<evidence type="ECO:0000256" key="6">
    <source>
        <dbReference type="RuleBase" id="RU361134"/>
    </source>
</evidence>
<name>A0A2U0TYZ0_9BACT</name>
<protein>
    <recommendedName>
        <fullName evidence="6">Alpha-amylase</fullName>
        <ecNumber evidence="6">3.2.1.1</ecNumber>
    </recommendedName>
</protein>
<organism evidence="9 10">
    <name type="scientific">Hallella colorans</name>
    <dbReference type="NCBI Taxonomy" id="1703337"/>
    <lineage>
        <taxon>Bacteria</taxon>
        <taxon>Pseudomonadati</taxon>
        <taxon>Bacteroidota</taxon>
        <taxon>Bacteroidia</taxon>
        <taxon>Bacteroidales</taxon>
        <taxon>Prevotellaceae</taxon>
        <taxon>Hallella</taxon>
    </lineage>
</organism>
<dbReference type="InterPro" id="IPR006047">
    <property type="entry name" value="GH13_cat_dom"/>
</dbReference>
<evidence type="ECO:0000313" key="9">
    <source>
        <dbReference type="EMBL" id="PVX48826.1"/>
    </source>
</evidence>
<dbReference type="EC" id="3.2.1.1" evidence="6"/>
<dbReference type="SUPFAM" id="SSF51011">
    <property type="entry name" value="Glycosyl hydrolase domain"/>
    <property type="match status" value="1"/>
</dbReference>
<dbReference type="Gene3D" id="3.20.20.80">
    <property type="entry name" value="Glycosidases"/>
    <property type="match status" value="1"/>
</dbReference>
<keyword evidence="4 6" id="KW-0326">Glycosidase</keyword>
<dbReference type="PANTHER" id="PTHR43447">
    <property type="entry name" value="ALPHA-AMYLASE"/>
    <property type="match status" value="1"/>
</dbReference>
<evidence type="ECO:0000256" key="7">
    <source>
        <dbReference type="SAM" id="SignalP"/>
    </source>
</evidence>
<dbReference type="AlphaFoldDB" id="A0A2U0TYZ0"/>
<dbReference type="SUPFAM" id="SSF51445">
    <property type="entry name" value="(Trans)glycosidases"/>
    <property type="match status" value="1"/>
</dbReference>
<comment type="caution">
    <text evidence="9">The sequence shown here is derived from an EMBL/GenBank/DDBJ whole genome shotgun (WGS) entry which is preliminary data.</text>
</comment>
<evidence type="ECO:0000256" key="1">
    <source>
        <dbReference type="ARBA" id="ARBA00008061"/>
    </source>
</evidence>
<feature type="domain" description="Glycosyl hydrolase family 13 catalytic" evidence="8">
    <location>
        <begin position="36"/>
        <end position="386"/>
    </location>
</feature>
<gene>
    <name evidence="9" type="ORF">C7379_12320</name>
</gene>
<dbReference type="GO" id="GO:0043169">
    <property type="term" value="F:cation binding"/>
    <property type="evidence" value="ECO:0007669"/>
    <property type="project" value="InterPro"/>
</dbReference>
<accession>A0A2U0TYZ0</accession>
<evidence type="ECO:0000256" key="5">
    <source>
        <dbReference type="RuleBase" id="RU003615"/>
    </source>
</evidence>
<feature type="signal peptide" evidence="7">
    <location>
        <begin position="1"/>
        <end position="28"/>
    </location>
</feature>
<keyword evidence="3 6" id="KW-0119">Carbohydrate metabolism</keyword>
<dbReference type="InterPro" id="IPR006046">
    <property type="entry name" value="Alpha_amylase"/>
</dbReference>
<dbReference type="GO" id="GO:0004556">
    <property type="term" value="F:alpha-amylase activity"/>
    <property type="evidence" value="ECO:0007669"/>
    <property type="project" value="UniProtKB-UniRule"/>
</dbReference>
<dbReference type="SMART" id="SM00642">
    <property type="entry name" value="Aamy"/>
    <property type="match status" value="1"/>
</dbReference>
<dbReference type="InterPro" id="IPR017853">
    <property type="entry name" value="GH"/>
</dbReference>